<dbReference type="GO" id="GO:0016740">
    <property type="term" value="F:transferase activity"/>
    <property type="evidence" value="ECO:0007669"/>
    <property type="project" value="UniProtKB-KW"/>
</dbReference>
<dbReference type="AlphaFoldDB" id="A0A1G9S7A8"/>
<accession>A0A1G9S7A8</accession>
<dbReference type="Pfam" id="PF00535">
    <property type="entry name" value="Glycos_transf_2"/>
    <property type="match status" value="1"/>
</dbReference>
<dbReference type="InterPro" id="IPR029044">
    <property type="entry name" value="Nucleotide-diphossugar_trans"/>
</dbReference>
<evidence type="ECO:0000259" key="1">
    <source>
        <dbReference type="Pfam" id="PF00535"/>
    </source>
</evidence>
<dbReference type="RefSeq" id="WP_074648405.1">
    <property type="nucleotide sequence ID" value="NZ_CP048429.1"/>
</dbReference>
<dbReference type="OrthoDB" id="9771846at2"/>
<evidence type="ECO:0000313" key="3">
    <source>
        <dbReference type="Proteomes" id="UP000182783"/>
    </source>
</evidence>
<reference evidence="2 3" key="1">
    <citation type="submission" date="2016-10" db="EMBL/GenBank/DDBJ databases">
        <authorList>
            <person name="de Groot N.N."/>
        </authorList>
    </citation>
    <scope>NUCLEOTIDE SEQUENCE [LARGE SCALE GENOMIC DNA]</scope>
    <source>
        <strain evidence="2 3">CGMCC 1.10239</strain>
    </source>
</reference>
<dbReference type="Proteomes" id="UP000182783">
    <property type="component" value="Unassembled WGS sequence"/>
</dbReference>
<proteinExistence type="predicted"/>
<organism evidence="2 3">
    <name type="scientific">Paenibacillus jilunlii</name>
    <dbReference type="NCBI Taxonomy" id="682956"/>
    <lineage>
        <taxon>Bacteria</taxon>
        <taxon>Bacillati</taxon>
        <taxon>Bacillota</taxon>
        <taxon>Bacilli</taxon>
        <taxon>Bacillales</taxon>
        <taxon>Paenibacillaceae</taxon>
        <taxon>Paenibacillus</taxon>
    </lineage>
</organism>
<dbReference type="EMBL" id="FNGM01000011">
    <property type="protein sequence ID" value="SDM31356.1"/>
    <property type="molecule type" value="Genomic_DNA"/>
</dbReference>
<gene>
    <name evidence="2" type="ORF">SAMN05216191_11188</name>
</gene>
<keyword evidence="2" id="KW-0808">Transferase</keyword>
<sequence length="290" mass="34031">MELCLGVVLYYPSQENINNILLYSKFINKIYIYDNTEEPDSKIPEAFSNEKFYHYMPQRSNMGMAKALNDLCNKAIKDGFDYIITMDQDSVFENSSLNILMEFISNNDLTDVGIIAPKIIFLNWKSNKSKKDSMASLGTNLSNNVKWVITSGSAINLKSYLYTSGFDENYFIDRLDYDYCMQLNTLALKIVVLNNSFLNQSLGEGTRNLFGFQYSEHNTLRNYYIFRNRLYYSDKYLKGLRRFSFRFLGSLKQIIFIIFFDKNKCQKIKMINKAYHDYAQGRMNKYNSTR</sequence>
<dbReference type="Gene3D" id="3.90.550.10">
    <property type="entry name" value="Spore Coat Polysaccharide Biosynthesis Protein SpsA, Chain A"/>
    <property type="match status" value="1"/>
</dbReference>
<dbReference type="InterPro" id="IPR001173">
    <property type="entry name" value="Glyco_trans_2-like"/>
</dbReference>
<protein>
    <submittedName>
        <fullName evidence="2">Rhamnosyltransferase</fullName>
    </submittedName>
</protein>
<dbReference type="SUPFAM" id="SSF53448">
    <property type="entry name" value="Nucleotide-diphospho-sugar transferases"/>
    <property type="match status" value="1"/>
</dbReference>
<name>A0A1G9S7A8_9BACL</name>
<evidence type="ECO:0000313" key="2">
    <source>
        <dbReference type="EMBL" id="SDM31356.1"/>
    </source>
</evidence>
<feature type="domain" description="Glycosyltransferase 2-like" evidence="1">
    <location>
        <begin position="34"/>
        <end position="144"/>
    </location>
</feature>